<dbReference type="Gene3D" id="3.30.9.10">
    <property type="entry name" value="D-Amino Acid Oxidase, subunit A, domain 2"/>
    <property type="match status" value="1"/>
</dbReference>
<dbReference type="Pfam" id="PF01266">
    <property type="entry name" value="DAO"/>
    <property type="match status" value="1"/>
</dbReference>
<dbReference type="EMBL" id="BMXP01000009">
    <property type="protein sequence ID" value="GGW92783.1"/>
    <property type="molecule type" value="Genomic_DNA"/>
</dbReference>
<keyword evidence="1" id="KW-0560">Oxidoreductase</keyword>
<dbReference type="AlphaFoldDB" id="A0A918JRJ4"/>
<organism evidence="3 4">
    <name type="scientific">Alteromonas halophila</name>
    <dbReference type="NCBI Taxonomy" id="516698"/>
    <lineage>
        <taxon>Bacteria</taxon>
        <taxon>Pseudomonadati</taxon>
        <taxon>Pseudomonadota</taxon>
        <taxon>Gammaproteobacteria</taxon>
        <taxon>Alteromonadales</taxon>
        <taxon>Alteromonadaceae</taxon>
        <taxon>Alteromonas/Salinimonas group</taxon>
        <taxon>Alteromonas</taxon>
    </lineage>
</organism>
<evidence type="ECO:0000259" key="2">
    <source>
        <dbReference type="Pfam" id="PF01266"/>
    </source>
</evidence>
<dbReference type="PANTHER" id="PTHR13847:SF281">
    <property type="entry name" value="FAD DEPENDENT OXIDOREDUCTASE DOMAIN-CONTAINING PROTEIN"/>
    <property type="match status" value="1"/>
</dbReference>
<comment type="caution">
    <text evidence="3">The sequence shown here is derived from an EMBL/GenBank/DDBJ whole genome shotgun (WGS) entry which is preliminary data.</text>
</comment>
<evidence type="ECO:0000313" key="4">
    <source>
        <dbReference type="Proteomes" id="UP000631300"/>
    </source>
</evidence>
<keyword evidence="4" id="KW-1185">Reference proteome</keyword>
<sequence>MTYDPLSDSAVTATTPDANSYWKTTCTPPDFNRLSTDISTDYLVIGAGYTGLSAALTLAEANQDVTLIDARHSGFGCAGRNAGFVLNGTGRLGIPAISKKWGNEIGQGMAQEFKAAVTLLTDRIDRHNIDCDLTAGDYYKIAHSRRQAKLQHAQASDSVRFVDKPALLNEFGLSGAHGALVQPGQTLNPLKLAAGLARAADAERAKICMNTPAKAIKHSKNHYYVQTPKGKIRAKNLLLATNAYSPATFHHAIDNRQFPVQSSIIVTQPLSAQQRADTGLDGPLSMMDTRMMKYYYRTLPDGRVLFGGRGAVKGNHAQHPQEKARMVRALCDSFPALSGIGVDYFWSGWVSVALDSLPRIHVDDSGHLGYAMGYCGSGVSFAGLAGTRLAQRMMGGDAASDINTDLPLYSSPLPRYPFAGLRRLGLRALYNWAKVVE</sequence>
<dbReference type="InterPro" id="IPR036188">
    <property type="entry name" value="FAD/NAD-bd_sf"/>
</dbReference>
<dbReference type="Gene3D" id="3.50.50.60">
    <property type="entry name" value="FAD/NAD(P)-binding domain"/>
    <property type="match status" value="1"/>
</dbReference>
<accession>A0A918JRJ4</accession>
<gene>
    <name evidence="3" type="ORF">GCM10007391_28780</name>
</gene>
<dbReference type="GO" id="GO:0016491">
    <property type="term" value="F:oxidoreductase activity"/>
    <property type="evidence" value="ECO:0007669"/>
    <property type="project" value="UniProtKB-KW"/>
</dbReference>
<protein>
    <submittedName>
        <fullName evidence="3">FAD-dependent oxidoreductase</fullName>
    </submittedName>
</protein>
<reference evidence="3" key="2">
    <citation type="submission" date="2020-09" db="EMBL/GenBank/DDBJ databases">
        <authorList>
            <person name="Sun Q."/>
            <person name="Kim S."/>
        </authorList>
    </citation>
    <scope>NUCLEOTIDE SEQUENCE</scope>
    <source>
        <strain evidence="3">KCTC 22164</strain>
    </source>
</reference>
<dbReference type="SUPFAM" id="SSF51905">
    <property type="entry name" value="FAD/NAD(P)-binding domain"/>
    <property type="match status" value="1"/>
</dbReference>
<proteinExistence type="predicted"/>
<dbReference type="GO" id="GO:0005737">
    <property type="term" value="C:cytoplasm"/>
    <property type="evidence" value="ECO:0007669"/>
    <property type="project" value="TreeGrafter"/>
</dbReference>
<reference evidence="3" key="1">
    <citation type="journal article" date="2014" name="Int. J. Syst. Evol. Microbiol.">
        <title>Complete genome sequence of Corynebacterium casei LMG S-19264T (=DSM 44701T), isolated from a smear-ripened cheese.</title>
        <authorList>
            <consortium name="US DOE Joint Genome Institute (JGI-PGF)"/>
            <person name="Walter F."/>
            <person name="Albersmeier A."/>
            <person name="Kalinowski J."/>
            <person name="Ruckert C."/>
        </authorList>
    </citation>
    <scope>NUCLEOTIDE SEQUENCE</scope>
    <source>
        <strain evidence="3">KCTC 22164</strain>
    </source>
</reference>
<dbReference type="PANTHER" id="PTHR13847">
    <property type="entry name" value="SARCOSINE DEHYDROGENASE-RELATED"/>
    <property type="match status" value="1"/>
</dbReference>
<evidence type="ECO:0000256" key="1">
    <source>
        <dbReference type="ARBA" id="ARBA00023002"/>
    </source>
</evidence>
<dbReference type="InterPro" id="IPR006076">
    <property type="entry name" value="FAD-dep_OxRdtase"/>
</dbReference>
<name>A0A918JRJ4_9ALTE</name>
<dbReference type="RefSeq" id="WP_189407681.1">
    <property type="nucleotide sequence ID" value="NZ_BMXP01000009.1"/>
</dbReference>
<feature type="domain" description="FAD dependent oxidoreductase" evidence="2">
    <location>
        <begin position="41"/>
        <end position="392"/>
    </location>
</feature>
<dbReference type="Proteomes" id="UP000631300">
    <property type="component" value="Unassembled WGS sequence"/>
</dbReference>
<evidence type="ECO:0000313" key="3">
    <source>
        <dbReference type="EMBL" id="GGW92783.1"/>
    </source>
</evidence>